<keyword evidence="10" id="KW-0614">Plasmid</keyword>
<keyword evidence="7" id="KW-0411">Iron-sulfur</keyword>
<dbReference type="InterPro" id="IPR010614">
    <property type="entry name" value="RAD3-like_helicase_DEAD"/>
</dbReference>
<keyword evidence="8" id="KW-0413">Isomerase</keyword>
<keyword evidence="4 10" id="KW-0347">Helicase</keyword>
<evidence type="ECO:0000256" key="1">
    <source>
        <dbReference type="ARBA" id="ARBA00022723"/>
    </source>
</evidence>
<dbReference type="SMART" id="SM00491">
    <property type="entry name" value="HELICc2"/>
    <property type="match status" value="1"/>
</dbReference>
<keyword evidence="3" id="KW-0378">Hydrolase</keyword>
<feature type="domain" description="Helicase ATP-binding" evidence="9">
    <location>
        <begin position="8"/>
        <end position="278"/>
    </location>
</feature>
<evidence type="ECO:0000313" key="11">
    <source>
        <dbReference type="Proteomes" id="UP000315115"/>
    </source>
</evidence>
<dbReference type="GO" id="GO:0003677">
    <property type="term" value="F:DNA binding"/>
    <property type="evidence" value="ECO:0007669"/>
    <property type="project" value="InterPro"/>
</dbReference>
<dbReference type="PANTHER" id="PTHR11472">
    <property type="entry name" value="DNA REPAIR DEAD HELICASE RAD3/XP-D SUBFAMILY MEMBER"/>
    <property type="match status" value="1"/>
</dbReference>
<dbReference type="InterPro" id="IPR014013">
    <property type="entry name" value="Helic_SF1/SF2_ATP-bd_DinG/Rad3"/>
</dbReference>
<evidence type="ECO:0000256" key="4">
    <source>
        <dbReference type="ARBA" id="ARBA00022806"/>
    </source>
</evidence>
<accession>A0A510IEL9</accession>
<dbReference type="Pfam" id="PF06733">
    <property type="entry name" value="DEAD_2"/>
    <property type="match status" value="1"/>
</dbReference>
<dbReference type="InterPro" id="IPR006555">
    <property type="entry name" value="ATP-dep_Helicase_C"/>
</dbReference>
<name>A0A510IEL9_9VIBR</name>
<protein>
    <submittedName>
        <fullName evidence="10">ATP-dependent DNA helicase DinG</fullName>
    </submittedName>
</protein>
<dbReference type="Pfam" id="PF13307">
    <property type="entry name" value="Helicase_C_2"/>
    <property type="match status" value="1"/>
</dbReference>
<dbReference type="InterPro" id="IPR027417">
    <property type="entry name" value="P-loop_NTPase"/>
</dbReference>
<dbReference type="GO" id="GO:0005524">
    <property type="term" value="F:ATP binding"/>
    <property type="evidence" value="ECO:0007669"/>
    <property type="project" value="UniProtKB-KW"/>
</dbReference>
<evidence type="ECO:0000256" key="6">
    <source>
        <dbReference type="ARBA" id="ARBA00023004"/>
    </source>
</evidence>
<evidence type="ECO:0000256" key="8">
    <source>
        <dbReference type="ARBA" id="ARBA00023235"/>
    </source>
</evidence>
<dbReference type="SMART" id="SM00487">
    <property type="entry name" value="DEXDc"/>
    <property type="match status" value="1"/>
</dbReference>
<keyword evidence="5" id="KW-0067">ATP-binding</keyword>
<evidence type="ECO:0000256" key="5">
    <source>
        <dbReference type="ARBA" id="ARBA00022840"/>
    </source>
</evidence>
<evidence type="ECO:0000256" key="2">
    <source>
        <dbReference type="ARBA" id="ARBA00022741"/>
    </source>
</evidence>
<keyword evidence="6" id="KW-0408">Iron</keyword>
<dbReference type="AlphaFoldDB" id="A0A510IEL9"/>
<evidence type="ECO:0000256" key="3">
    <source>
        <dbReference type="ARBA" id="ARBA00022801"/>
    </source>
</evidence>
<dbReference type="Gene3D" id="3.40.50.300">
    <property type="entry name" value="P-loop containing nucleotide triphosphate hydrolases"/>
    <property type="match status" value="2"/>
</dbReference>
<evidence type="ECO:0000256" key="7">
    <source>
        <dbReference type="ARBA" id="ARBA00023014"/>
    </source>
</evidence>
<dbReference type="GO" id="GO:0051539">
    <property type="term" value="F:4 iron, 4 sulfur cluster binding"/>
    <property type="evidence" value="ECO:0007669"/>
    <property type="project" value="TreeGrafter"/>
</dbReference>
<organism evidence="10 11">
    <name type="scientific">Vibrio rotiferianus</name>
    <dbReference type="NCBI Taxonomy" id="190895"/>
    <lineage>
        <taxon>Bacteria</taxon>
        <taxon>Pseudomonadati</taxon>
        <taxon>Pseudomonadota</taxon>
        <taxon>Gammaproteobacteria</taxon>
        <taxon>Vibrionales</taxon>
        <taxon>Vibrionaceae</taxon>
        <taxon>Vibrio</taxon>
    </lineage>
</organism>
<dbReference type="InterPro" id="IPR014001">
    <property type="entry name" value="Helicase_ATP-bd"/>
</dbReference>
<dbReference type="Proteomes" id="UP000315115">
    <property type="component" value="Plasmid pAM7"/>
</dbReference>
<geneLocation type="plasmid" evidence="11">
    <name>pam7 dna</name>
</geneLocation>
<dbReference type="Pfam" id="PF00270">
    <property type="entry name" value="DEAD"/>
    <property type="match status" value="1"/>
</dbReference>
<evidence type="ECO:0000259" key="9">
    <source>
        <dbReference type="PROSITE" id="PS51193"/>
    </source>
</evidence>
<proteinExistence type="predicted"/>
<keyword evidence="1" id="KW-0479">Metal-binding</keyword>
<dbReference type="InterPro" id="IPR011545">
    <property type="entry name" value="DEAD/DEAH_box_helicase_dom"/>
</dbReference>
<dbReference type="GO" id="GO:0003678">
    <property type="term" value="F:DNA helicase activity"/>
    <property type="evidence" value="ECO:0007669"/>
    <property type="project" value="InterPro"/>
</dbReference>
<gene>
    <name evidence="10" type="primary">dinG_2</name>
    <name evidence="10" type="ORF">VroAM7_48750</name>
</gene>
<dbReference type="GO" id="GO:0006281">
    <property type="term" value="P:DNA repair"/>
    <property type="evidence" value="ECO:0007669"/>
    <property type="project" value="TreeGrafter"/>
</dbReference>
<dbReference type="PROSITE" id="PS51193">
    <property type="entry name" value="HELICASE_ATP_BIND_2"/>
    <property type="match status" value="1"/>
</dbReference>
<dbReference type="EMBL" id="AP019800">
    <property type="protein sequence ID" value="BBL92222.1"/>
    <property type="molecule type" value="Genomic_DNA"/>
</dbReference>
<dbReference type="SUPFAM" id="SSF52540">
    <property type="entry name" value="P-loop containing nucleoside triphosphate hydrolases"/>
    <property type="match status" value="1"/>
</dbReference>
<dbReference type="GO" id="GO:0009432">
    <property type="term" value="P:SOS response"/>
    <property type="evidence" value="ECO:0007669"/>
    <property type="project" value="TreeGrafter"/>
</dbReference>
<dbReference type="GO" id="GO:0016818">
    <property type="term" value="F:hydrolase activity, acting on acid anhydrides, in phosphorus-containing anhydrides"/>
    <property type="evidence" value="ECO:0007669"/>
    <property type="project" value="InterPro"/>
</dbReference>
<dbReference type="GO" id="GO:0046872">
    <property type="term" value="F:metal ion binding"/>
    <property type="evidence" value="ECO:0007669"/>
    <property type="project" value="UniProtKB-KW"/>
</dbReference>
<evidence type="ECO:0000313" key="10">
    <source>
        <dbReference type="EMBL" id="BBL92222.1"/>
    </source>
</evidence>
<sequence length="687" mass="78295">MASKFLEYIKAYNADFEPRKEQLEMMDSVDTLIESDTHNALIAEAATGTGKTLASLLPLLVNKVPRIIYCTPNVLLINEIMKKDIPTLIEKLFPDLTATGLIGKDRFCCINRFDEQYPHQKTLKDQALSGEWNQTRDTYKGDIEISDALWQEIKFRGDFCKKDNCPYASNCQYIKMRKEAQDSQLLVTSYSMLFALLESDNELLGNIEDCVFIFDEAHQLPELVKASLQRSFQLSRICKCFESEQFDTWKENTLQLYPNFVEIFESLDNSLDEIIDKIYDFEQTLSIKLSEQSGDIYQSNPVNVSLRLDKHAEPKQELVNLFEDLSNLCGFFNDLLESFREDNSNASHNEVMDKASYYVYLLEQAIGVHELALKRDFEPVDWTKLESKEYSSLVSYEAAPLRLSPFFDQFADSKCIFMSGTLTSLGKLDFFMSELGLKKEIWKPQKLILKSPFNLTKQGELKVYDSLGCPSDEDYIAKLVEALPEMLTDTKAGLMLFNSYKQVNDLEEEMRWRDEFSGITFRFQGEDSRERLIDEHKDDVRNGRVSVLVGLASFGTGLDLPAELLDTVIIGALPFKAVNDPVIAAKCEQMEQRGQNSFYGYTLPCASNTLTQYAGRLIRTSQCRGKVLITDGRILSKKYGTSLLTYLPDFNGKTKYLVANKALCGGRKSRRTSGEAALQSREKVTVF</sequence>
<reference evidence="11" key="1">
    <citation type="submission" date="2019-07" db="EMBL/GenBank/DDBJ databases">
        <title>Complete Genome Sequences of Vibrion rotiferianus strain AM7.</title>
        <authorList>
            <person name="Miyazaki K."/>
            <person name="Wiseschart A."/>
            <person name="Pootanakit K."/>
            <person name="Ishimori K."/>
            <person name="Kitahara K."/>
        </authorList>
    </citation>
    <scope>NUCLEOTIDE SEQUENCE [LARGE SCALE GENOMIC DNA]</scope>
    <source>
        <strain evidence="11">AM7</strain>
        <plasmid evidence="11">pam7 dna</plasmid>
    </source>
</reference>
<dbReference type="GO" id="GO:0033677">
    <property type="term" value="F:DNA/RNA helicase activity"/>
    <property type="evidence" value="ECO:0007669"/>
    <property type="project" value="TreeGrafter"/>
</dbReference>
<dbReference type="InterPro" id="IPR045028">
    <property type="entry name" value="DinG/Rad3-like"/>
</dbReference>
<dbReference type="RefSeq" id="WP_126605935.1">
    <property type="nucleotide sequence ID" value="NZ_AP019800.1"/>
</dbReference>
<dbReference type="PANTHER" id="PTHR11472:SF59">
    <property type="entry name" value="ATP-DEPENDENT DNA HELICASE DING"/>
    <property type="match status" value="1"/>
</dbReference>
<keyword evidence="2" id="KW-0547">Nucleotide-binding</keyword>